<accession>A0AAV4X1H3</accession>
<dbReference type="AlphaFoldDB" id="A0AAV4X1H3"/>
<dbReference type="EMBL" id="BPLR01017073">
    <property type="protein sequence ID" value="GIY88513.1"/>
    <property type="molecule type" value="Genomic_DNA"/>
</dbReference>
<protein>
    <submittedName>
        <fullName evidence="1">Uncharacterized protein</fullName>
    </submittedName>
</protein>
<organism evidence="1 2">
    <name type="scientific">Caerostris extrusa</name>
    <name type="common">Bark spider</name>
    <name type="synonym">Caerostris bankana</name>
    <dbReference type="NCBI Taxonomy" id="172846"/>
    <lineage>
        <taxon>Eukaryota</taxon>
        <taxon>Metazoa</taxon>
        <taxon>Ecdysozoa</taxon>
        <taxon>Arthropoda</taxon>
        <taxon>Chelicerata</taxon>
        <taxon>Arachnida</taxon>
        <taxon>Araneae</taxon>
        <taxon>Araneomorphae</taxon>
        <taxon>Entelegynae</taxon>
        <taxon>Araneoidea</taxon>
        <taxon>Araneidae</taxon>
        <taxon>Caerostris</taxon>
    </lineage>
</organism>
<evidence type="ECO:0000313" key="1">
    <source>
        <dbReference type="EMBL" id="GIY88513.1"/>
    </source>
</evidence>
<sequence>MTFKVNSHVFRWNNDEIRKRPTMLSDSTIVTISTKYILIFKTNYSDSTRGYYFLTLLFVNNVYKGSRPKTPGGWVGEWQKGWSKDDCRSPMIKKAASGDICNVMRKVNGSGSLIAAHLFCRQS</sequence>
<dbReference type="Proteomes" id="UP001054945">
    <property type="component" value="Unassembled WGS sequence"/>
</dbReference>
<proteinExistence type="predicted"/>
<gene>
    <name evidence="1" type="ORF">CEXT_254171</name>
</gene>
<reference evidence="1 2" key="1">
    <citation type="submission" date="2021-06" db="EMBL/GenBank/DDBJ databases">
        <title>Caerostris extrusa draft genome.</title>
        <authorList>
            <person name="Kono N."/>
            <person name="Arakawa K."/>
        </authorList>
    </citation>
    <scope>NUCLEOTIDE SEQUENCE [LARGE SCALE GENOMIC DNA]</scope>
</reference>
<comment type="caution">
    <text evidence="1">The sequence shown here is derived from an EMBL/GenBank/DDBJ whole genome shotgun (WGS) entry which is preliminary data.</text>
</comment>
<keyword evidence="2" id="KW-1185">Reference proteome</keyword>
<name>A0AAV4X1H3_CAEEX</name>
<evidence type="ECO:0000313" key="2">
    <source>
        <dbReference type="Proteomes" id="UP001054945"/>
    </source>
</evidence>